<dbReference type="Gene3D" id="3.40.50.2000">
    <property type="entry name" value="Glycogen Phosphorylase B"/>
    <property type="match status" value="2"/>
</dbReference>
<dbReference type="PANTHER" id="PTHR12526">
    <property type="entry name" value="GLYCOSYLTRANSFERASE"/>
    <property type="match status" value="1"/>
</dbReference>
<keyword evidence="7" id="KW-1185">Reference proteome</keyword>
<gene>
    <name evidence="6" type="ORF">FJ651_02220</name>
</gene>
<evidence type="ECO:0000313" key="6">
    <source>
        <dbReference type="EMBL" id="TPV35752.1"/>
    </source>
</evidence>
<comment type="caution">
    <text evidence="6">The sequence shown here is derived from an EMBL/GenBank/DDBJ whole genome shotgun (WGS) entry which is preliminary data.</text>
</comment>
<evidence type="ECO:0000256" key="2">
    <source>
        <dbReference type="ARBA" id="ARBA00022676"/>
    </source>
</evidence>
<evidence type="ECO:0000313" key="7">
    <source>
        <dbReference type="Proteomes" id="UP000317332"/>
    </source>
</evidence>
<evidence type="ECO:0000259" key="5">
    <source>
        <dbReference type="Pfam" id="PF13579"/>
    </source>
</evidence>
<name>A0A506PR70_9FLAO</name>
<proteinExistence type="inferred from homology"/>
<dbReference type="GO" id="GO:0016757">
    <property type="term" value="F:glycosyltransferase activity"/>
    <property type="evidence" value="ECO:0007669"/>
    <property type="project" value="UniProtKB-KW"/>
</dbReference>
<keyword evidence="2" id="KW-0328">Glycosyltransferase</keyword>
<accession>A0A506PR70</accession>
<evidence type="ECO:0000256" key="1">
    <source>
        <dbReference type="ARBA" id="ARBA00009481"/>
    </source>
</evidence>
<evidence type="ECO:0000259" key="4">
    <source>
        <dbReference type="Pfam" id="PF00534"/>
    </source>
</evidence>
<feature type="domain" description="Glycosyl transferase family 1" evidence="4">
    <location>
        <begin position="195"/>
        <end position="354"/>
    </location>
</feature>
<dbReference type="Pfam" id="PF00534">
    <property type="entry name" value="Glycos_transf_1"/>
    <property type="match status" value="1"/>
</dbReference>
<protein>
    <submittedName>
        <fullName evidence="6">Glycosyltransferase</fullName>
    </submittedName>
</protein>
<dbReference type="EMBL" id="VHIQ01000001">
    <property type="protein sequence ID" value="TPV35752.1"/>
    <property type="molecule type" value="Genomic_DNA"/>
</dbReference>
<sequence length="380" mass="42497">MKICIIQAGTSNFSGSFIRAHAELMKGDKVLIHGPTHDLQYNNRSIGLFYSKHPWLQKLKKLLPQWLYHKKVTLWQQSFNGKLDALAGFFKAHQVNVILAEFGFQGAAITPFAKSLEIPLVVHFHGHDAHRDPLLTDEVKSNYKAMFAYAYKIVSVSHFMTDKLLSLGCPEDKIVYNPYGPQAFFYEVQSSYGSTILNIGRFTDIKAPQLTLQAFKDAMPKCAEARLIMVGTGELLEACKSIAKAWHIEDRVTFTGGINHNQLMPYFNDACMFVQHSVQPSYGDAEGTPNTILEASAAALPVVSTRHAGIPQAVIHEQTGLLVDEYDVKAMSEAMVKLYNDKALCQQMGQAGRQHMQTNYNINRHISVLDDLIVSARKAH</sequence>
<feature type="domain" description="Glycosyltransferase subfamily 4-like N-terminal" evidence="5">
    <location>
        <begin position="84"/>
        <end position="180"/>
    </location>
</feature>
<dbReference type="InterPro" id="IPR028098">
    <property type="entry name" value="Glyco_trans_4-like_N"/>
</dbReference>
<organism evidence="6 7">
    <name type="scientific">Paucihalobacter ruber</name>
    <dbReference type="NCBI Taxonomy" id="2567861"/>
    <lineage>
        <taxon>Bacteria</taxon>
        <taxon>Pseudomonadati</taxon>
        <taxon>Bacteroidota</taxon>
        <taxon>Flavobacteriia</taxon>
        <taxon>Flavobacteriales</taxon>
        <taxon>Flavobacteriaceae</taxon>
        <taxon>Paucihalobacter</taxon>
    </lineage>
</organism>
<dbReference type="PANTHER" id="PTHR12526:SF640">
    <property type="entry name" value="COLANIC ACID BIOSYNTHESIS GLYCOSYLTRANSFERASE WCAL-RELATED"/>
    <property type="match status" value="1"/>
</dbReference>
<reference evidence="6 7" key="1">
    <citation type="submission" date="2019-06" db="EMBL/GenBank/DDBJ databases">
        <title>Flavobacteriaceae Paucihalobacterium erythroidium CWB-1, complete genome.</title>
        <authorList>
            <person name="Wu S."/>
        </authorList>
    </citation>
    <scope>NUCLEOTIDE SEQUENCE [LARGE SCALE GENOMIC DNA]</scope>
    <source>
        <strain evidence="6 7">CWB-1</strain>
    </source>
</reference>
<comment type="similarity">
    <text evidence="1">Belongs to the glycosyltransferase group 1 family. Glycosyltransferase 4 subfamily.</text>
</comment>
<dbReference type="OrthoDB" id="7560678at2"/>
<dbReference type="RefSeq" id="WP_140988761.1">
    <property type="nucleotide sequence ID" value="NZ_VHIQ01000001.1"/>
</dbReference>
<dbReference type="AlphaFoldDB" id="A0A506PR70"/>
<dbReference type="Pfam" id="PF13579">
    <property type="entry name" value="Glyco_trans_4_4"/>
    <property type="match status" value="1"/>
</dbReference>
<dbReference type="InterPro" id="IPR001296">
    <property type="entry name" value="Glyco_trans_1"/>
</dbReference>
<dbReference type="Proteomes" id="UP000317332">
    <property type="component" value="Unassembled WGS sequence"/>
</dbReference>
<evidence type="ECO:0000256" key="3">
    <source>
        <dbReference type="ARBA" id="ARBA00022679"/>
    </source>
</evidence>
<dbReference type="SUPFAM" id="SSF53756">
    <property type="entry name" value="UDP-Glycosyltransferase/glycogen phosphorylase"/>
    <property type="match status" value="1"/>
</dbReference>
<keyword evidence="3 6" id="KW-0808">Transferase</keyword>